<dbReference type="Gene3D" id="3.40.50.620">
    <property type="entry name" value="HUPs"/>
    <property type="match status" value="1"/>
</dbReference>
<evidence type="ECO:0008006" key="3">
    <source>
        <dbReference type="Google" id="ProtNLM"/>
    </source>
</evidence>
<dbReference type="SUPFAM" id="SSF52402">
    <property type="entry name" value="Adenine nucleotide alpha hydrolases-like"/>
    <property type="match status" value="1"/>
</dbReference>
<keyword evidence="2" id="KW-1185">Reference proteome</keyword>
<sequence length="475" mass="54010">MMFTPLALQRFRNDPDGFFATFKHQWLISRDRPLELPGWHEHECDGWYLRHASDLPAMKLLGRNNERLGYLLGVAVDAAGRPLKGTIRLPLSPDDTDFADGFQRFVEGCAGRYIVALLTPRYKRLFLDPVGDLAAVYDAEAGRAGSTNFIVQGRDFIDNPVIPYAMARDGRANYTMGHTRDRQVRRLLASHYLDLDRMEPVRHWPRPETDLTTRHDTDAVLAINDEITARLRDIFSAMLHSERVILPLSGGRDSRCLLGAGMPAIDQAEWLFTWRFHRQSGQDSECAKKICGVLGLPHREFLYQKLTRPLKLQYLQRNGYAIFGTALESLAISESLPGGNVMVRGNIMGILRATNWQRQREGVLNLPHALKRLRSGFSAAEQMEKFGPAYMDYYDSLPENAQRKIYDIAWTDISLTHGQGARSYGTPQNFIVNAFNDRRLLALAMQLPLAYRRSDAAYDRIIETTLPQLQGIPYV</sequence>
<organism evidence="1 2">
    <name type="scientific">Paracoccus jeotgali</name>
    <dbReference type="NCBI Taxonomy" id="2065379"/>
    <lineage>
        <taxon>Bacteria</taxon>
        <taxon>Pseudomonadati</taxon>
        <taxon>Pseudomonadota</taxon>
        <taxon>Alphaproteobacteria</taxon>
        <taxon>Rhodobacterales</taxon>
        <taxon>Paracoccaceae</taxon>
        <taxon>Paracoccus</taxon>
    </lineage>
</organism>
<proteinExistence type="predicted"/>
<name>A0A2K9MCW8_9RHOB</name>
<gene>
    <name evidence="1" type="ORF">CYR75_03510</name>
</gene>
<dbReference type="Proteomes" id="UP000234882">
    <property type="component" value="Chromosome"/>
</dbReference>
<evidence type="ECO:0000313" key="2">
    <source>
        <dbReference type="Proteomes" id="UP000234882"/>
    </source>
</evidence>
<dbReference type="KEGG" id="paru:CYR75_03510"/>
<accession>A0A2K9MCW8</accession>
<protein>
    <recommendedName>
        <fullName evidence="3">Asparagine synthetase domain-containing protein</fullName>
    </recommendedName>
</protein>
<dbReference type="EMBL" id="CP025583">
    <property type="protein sequence ID" value="AUM73481.1"/>
    <property type="molecule type" value="Genomic_DNA"/>
</dbReference>
<reference evidence="2" key="1">
    <citation type="submission" date="2017-12" db="EMBL/GenBank/DDBJ databases">
        <title>Genomic analysis of Paracoccus sp. CBA4604.</title>
        <authorList>
            <person name="Roh S.W."/>
            <person name="Kim J.Y."/>
            <person name="Kim J.S."/>
        </authorList>
    </citation>
    <scope>NUCLEOTIDE SEQUENCE [LARGE SCALE GENOMIC DNA]</scope>
    <source>
        <strain evidence="2">CBA4604</strain>
    </source>
</reference>
<dbReference type="AlphaFoldDB" id="A0A2K9MCW8"/>
<evidence type="ECO:0000313" key="1">
    <source>
        <dbReference type="EMBL" id="AUM73481.1"/>
    </source>
</evidence>
<dbReference type="InterPro" id="IPR014729">
    <property type="entry name" value="Rossmann-like_a/b/a_fold"/>
</dbReference>